<protein>
    <submittedName>
        <fullName evidence="2">Uncharacterized protein</fullName>
    </submittedName>
</protein>
<comment type="caution">
    <text evidence="2">The sequence shown here is derived from an EMBL/GenBank/DDBJ whole genome shotgun (WGS) entry which is preliminary data.</text>
</comment>
<dbReference type="OrthoDB" id="5988333at2759"/>
<evidence type="ECO:0000313" key="3">
    <source>
        <dbReference type="Proteomes" id="UP000324222"/>
    </source>
</evidence>
<feature type="compositionally biased region" description="Basic and acidic residues" evidence="1">
    <location>
        <begin position="31"/>
        <end position="41"/>
    </location>
</feature>
<sequence>MNWDNLLETPRLPSSSLASKHPSSEKVLPVRQDKKKQDRQKDNSLCFTTLMSHDVNSSSLPTDCLARDNQFDHLSMVISDLIAKLDGNQAASASDRSCTNYSGFTAISCEDEDDKIPVGAADPLNEHDSFGDPQLAHPEARSDNADFLHALEELSGHFHSEEEMGELLSACLATILDASLRYRPSSDAVKSTCGKIKLSSNVPNLTVPMTNSAITTAKSVGGKFINLCFISMDYSPRPKSL</sequence>
<name>A0A5B7H0K7_PORTR</name>
<evidence type="ECO:0000313" key="2">
    <source>
        <dbReference type="EMBL" id="MPC65680.1"/>
    </source>
</evidence>
<dbReference type="EMBL" id="VSRR010023682">
    <property type="protein sequence ID" value="MPC65680.1"/>
    <property type="molecule type" value="Genomic_DNA"/>
</dbReference>
<feature type="compositionally biased region" description="Low complexity" evidence="1">
    <location>
        <begin position="12"/>
        <end position="21"/>
    </location>
</feature>
<reference evidence="2 3" key="1">
    <citation type="submission" date="2019-05" db="EMBL/GenBank/DDBJ databases">
        <title>Another draft genome of Portunus trituberculatus and its Hox gene families provides insights of decapod evolution.</title>
        <authorList>
            <person name="Jeong J.-H."/>
            <person name="Song I."/>
            <person name="Kim S."/>
            <person name="Choi T."/>
            <person name="Kim D."/>
            <person name="Ryu S."/>
            <person name="Kim W."/>
        </authorList>
    </citation>
    <scope>NUCLEOTIDE SEQUENCE [LARGE SCALE GENOMIC DNA]</scope>
    <source>
        <tissue evidence="2">Muscle</tissue>
    </source>
</reference>
<dbReference type="AlphaFoldDB" id="A0A5B7H0K7"/>
<dbReference type="Proteomes" id="UP000324222">
    <property type="component" value="Unassembled WGS sequence"/>
</dbReference>
<gene>
    <name evidence="2" type="ORF">E2C01_059818</name>
</gene>
<proteinExistence type="predicted"/>
<organism evidence="2 3">
    <name type="scientific">Portunus trituberculatus</name>
    <name type="common">Swimming crab</name>
    <name type="synonym">Neptunus trituberculatus</name>
    <dbReference type="NCBI Taxonomy" id="210409"/>
    <lineage>
        <taxon>Eukaryota</taxon>
        <taxon>Metazoa</taxon>
        <taxon>Ecdysozoa</taxon>
        <taxon>Arthropoda</taxon>
        <taxon>Crustacea</taxon>
        <taxon>Multicrustacea</taxon>
        <taxon>Malacostraca</taxon>
        <taxon>Eumalacostraca</taxon>
        <taxon>Eucarida</taxon>
        <taxon>Decapoda</taxon>
        <taxon>Pleocyemata</taxon>
        <taxon>Brachyura</taxon>
        <taxon>Eubrachyura</taxon>
        <taxon>Portunoidea</taxon>
        <taxon>Portunidae</taxon>
        <taxon>Portuninae</taxon>
        <taxon>Portunus</taxon>
    </lineage>
</organism>
<evidence type="ECO:0000256" key="1">
    <source>
        <dbReference type="SAM" id="MobiDB-lite"/>
    </source>
</evidence>
<feature type="region of interest" description="Disordered" evidence="1">
    <location>
        <begin position="1"/>
        <end position="41"/>
    </location>
</feature>
<keyword evidence="3" id="KW-1185">Reference proteome</keyword>
<accession>A0A5B7H0K7</accession>